<comment type="function">
    <text evidence="7">Catalyzes the specific phosphorylation of the 3-hydroxyl group of shikimic acid using ATP as a cosubstrate.</text>
</comment>
<comment type="subunit">
    <text evidence="7">Monomer.</text>
</comment>
<proteinExistence type="inferred from homology"/>
<dbReference type="GO" id="GO:0000287">
    <property type="term" value="F:magnesium ion binding"/>
    <property type="evidence" value="ECO:0007669"/>
    <property type="project" value="UniProtKB-UniRule"/>
</dbReference>
<evidence type="ECO:0000256" key="6">
    <source>
        <dbReference type="ARBA" id="ARBA00023141"/>
    </source>
</evidence>
<gene>
    <name evidence="7" type="primary">aroK</name>
    <name evidence="8" type="ORF">FKR84_08375</name>
</gene>
<dbReference type="CDD" id="cd00464">
    <property type="entry name" value="SK"/>
    <property type="match status" value="1"/>
</dbReference>
<reference evidence="8 9" key="1">
    <citation type="submission" date="2019-06" db="EMBL/GenBank/DDBJ databases">
        <title>Flavibacter putida gen. nov., sp. nov., a novel marine bacterium of the family Flavobacteriaceae isolated from coastal seawater.</title>
        <authorList>
            <person name="Feng X."/>
        </authorList>
    </citation>
    <scope>NUCLEOTIDE SEQUENCE [LARGE SCALE GENOMIC DNA]</scope>
    <source>
        <strain evidence="8 9">PLHSN227</strain>
    </source>
</reference>
<dbReference type="GO" id="GO:0005524">
    <property type="term" value="F:ATP binding"/>
    <property type="evidence" value="ECO:0007669"/>
    <property type="project" value="UniProtKB-UniRule"/>
</dbReference>
<evidence type="ECO:0000256" key="2">
    <source>
        <dbReference type="ARBA" id="ARBA00022679"/>
    </source>
</evidence>
<evidence type="ECO:0000313" key="9">
    <source>
        <dbReference type="Proteomes" id="UP000317169"/>
    </source>
</evidence>
<dbReference type="GO" id="GO:0005829">
    <property type="term" value="C:cytosol"/>
    <property type="evidence" value="ECO:0007669"/>
    <property type="project" value="TreeGrafter"/>
</dbReference>
<evidence type="ECO:0000256" key="3">
    <source>
        <dbReference type="ARBA" id="ARBA00022741"/>
    </source>
</evidence>
<comment type="catalytic activity">
    <reaction evidence="7">
        <text>shikimate + ATP = 3-phosphoshikimate + ADP + H(+)</text>
        <dbReference type="Rhea" id="RHEA:13121"/>
        <dbReference type="ChEBI" id="CHEBI:15378"/>
        <dbReference type="ChEBI" id="CHEBI:30616"/>
        <dbReference type="ChEBI" id="CHEBI:36208"/>
        <dbReference type="ChEBI" id="CHEBI:145989"/>
        <dbReference type="ChEBI" id="CHEBI:456216"/>
        <dbReference type="EC" id="2.7.1.71"/>
    </reaction>
</comment>
<feature type="binding site" evidence="7">
    <location>
        <position position="143"/>
    </location>
    <ligand>
        <name>substrate</name>
    </ligand>
</feature>
<evidence type="ECO:0000256" key="7">
    <source>
        <dbReference type="HAMAP-Rule" id="MF_00109"/>
    </source>
</evidence>
<keyword evidence="1 7" id="KW-0028">Amino-acid biosynthesis</keyword>
<keyword evidence="6 7" id="KW-0057">Aromatic amino acid biosynthesis</keyword>
<dbReference type="GO" id="GO:0009423">
    <property type="term" value="P:chorismate biosynthetic process"/>
    <property type="evidence" value="ECO:0007669"/>
    <property type="project" value="UniProtKB-UniRule"/>
</dbReference>
<dbReference type="Proteomes" id="UP000317169">
    <property type="component" value="Unassembled WGS sequence"/>
</dbReference>
<evidence type="ECO:0000256" key="1">
    <source>
        <dbReference type="ARBA" id="ARBA00022605"/>
    </source>
</evidence>
<feature type="binding site" evidence="7">
    <location>
        <position position="120"/>
    </location>
    <ligand>
        <name>ATP</name>
        <dbReference type="ChEBI" id="CHEBI:30616"/>
    </ligand>
</feature>
<dbReference type="PANTHER" id="PTHR21087">
    <property type="entry name" value="SHIKIMATE KINASE"/>
    <property type="match status" value="1"/>
</dbReference>
<dbReference type="GO" id="GO:0008652">
    <property type="term" value="P:amino acid biosynthetic process"/>
    <property type="evidence" value="ECO:0007669"/>
    <property type="project" value="UniProtKB-KW"/>
</dbReference>
<dbReference type="PRINTS" id="PR01100">
    <property type="entry name" value="SHIKIMTKNASE"/>
</dbReference>
<dbReference type="RefSeq" id="WP_141421847.1">
    <property type="nucleotide sequence ID" value="NZ_VIAR01000007.1"/>
</dbReference>
<accession>A0A507ZYH7</accession>
<keyword evidence="4 7" id="KW-0418">Kinase</keyword>
<keyword evidence="2 7" id="KW-0808">Transferase</keyword>
<dbReference type="SUPFAM" id="SSF52540">
    <property type="entry name" value="P-loop containing nucleoside triphosphate hydrolases"/>
    <property type="match status" value="1"/>
</dbReference>
<comment type="caution">
    <text evidence="7">Lacks conserved residue(s) required for the propagation of feature annotation.</text>
</comment>
<feature type="binding site" evidence="7">
    <location>
        <position position="32"/>
    </location>
    <ligand>
        <name>substrate</name>
    </ligand>
</feature>
<evidence type="ECO:0000313" key="8">
    <source>
        <dbReference type="EMBL" id="TQD38652.1"/>
    </source>
</evidence>
<sequence>MKIVLCGYMGSGKTAAAGLLSSKLEIPFVDLDQEIEKEIGENISEIFSKKGEIFFRKAENKVLKRLLETKKKQIIALGGGTPCYANNLSLIRQQPNTKLVYLKVSIEELTNRLFTEIEKRPLLHNLETKEQLKDFIRKHLFERTHYYQQSDVVVDADSTVEKVVEKILGKLERHSD</sequence>
<dbReference type="EC" id="2.7.1.71" evidence="7"/>
<keyword evidence="7" id="KW-0479">Metal-binding</keyword>
<dbReference type="HAMAP" id="MF_00109">
    <property type="entry name" value="Shikimate_kinase"/>
    <property type="match status" value="1"/>
</dbReference>
<comment type="similarity">
    <text evidence="7">Belongs to the shikimate kinase family.</text>
</comment>
<dbReference type="InterPro" id="IPR031322">
    <property type="entry name" value="Shikimate/glucono_kinase"/>
</dbReference>
<comment type="cofactor">
    <cofactor evidence="7">
        <name>Mg(2+)</name>
        <dbReference type="ChEBI" id="CHEBI:18420"/>
    </cofactor>
    <text evidence="7">Binds 1 Mg(2+) ion per subunit.</text>
</comment>
<keyword evidence="3 7" id="KW-0547">Nucleotide-binding</keyword>
<comment type="subcellular location">
    <subcellularLocation>
        <location evidence="7">Cytoplasm</location>
    </subcellularLocation>
</comment>
<evidence type="ECO:0000256" key="4">
    <source>
        <dbReference type="ARBA" id="ARBA00022777"/>
    </source>
</evidence>
<keyword evidence="7" id="KW-0963">Cytoplasm</keyword>
<dbReference type="PANTHER" id="PTHR21087:SF16">
    <property type="entry name" value="SHIKIMATE KINASE 1, CHLOROPLASTIC"/>
    <property type="match status" value="1"/>
</dbReference>
<dbReference type="Gene3D" id="3.40.50.300">
    <property type="entry name" value="P-loop containing nucleotide triphosphate hydrolases"/>
    <property type="match status" value="1"/>
</dbReference>
<feature type="binding site" evidence="7">
    <location>
        <begin position="10"/>
        <end position="15"/>
    </location>
    <ligand>
        <name>ATP</name>
        <dbReference type="ChEBI" id="CHEBI:30616"/>
    </ligand>
</feature>
<feature type="binding site" evidence="7">
    <location>
        <position position="56"/>
    </location>
    <ligand>
        <name>substrate</name>
    </ligand>
</feature>
<dbReference type="UniPathway" id="UPA00053">
    <property type="reaction ID" value="UER00088"/>
</dbReference>
<dbReference type="OrthoDB" id="9800332at2"/>
<dbReference type="InterPro" id="IPR000623">
    <property type="entry name" value="Shikimate_kinase/TSH1"/>
</dbReference>
<organism evidence="8 9">
    <name type="scientific">Haloflavibacter putidus</name>
    <dbReference type="NCBI Taxonomy" id="2576776"/>
    <lineage>
        <taxon>Bacteria</taxon>
        <taxon>Pseudomonadati</taxon>
        <taxon>Bacteroidota</taxon>
        <taxon>Flavobacteriia</taxon>
        <taxon>Flavobacteriales</taxon>
        <taxon>Flavobacteriaceae</taxon>
        <taxon>Haloflavibacter</taxon>
    </lineage>
</organism>
<evidence type="ECO:0000256" key="5">
    <source>
        <dbReference type="ARBA" id="ARBA00022840"/>
    </source>
</evidence>
<feature type="binding site" evidence="7">
    <location>
        <position position="14"/>
    </location>
    <ligand>
        <name>Mg(2+)</name>
        <dbReference type="ChEBI" id="CHEBI:18420"/>
    </ligand>
</feature>
<dbReference type="GO" id="GO:0004765">
    <property type="term" value="F:shikimate kinase activity"/>
    <property type="evidence" value="ECO:0007669"/>
    <property type="project" value="UniProtKB-UniRule"/>
</dbReference>
<dbReference type="InterPro" id="IPR027417">
    <property type="entry name" value="P-loop_NTPase"/>
</dbReference>
<name>A0A507ZYH7_9FLAO</name>
<protein>
    <recommendedName>
        <fullName evidence="7">Shikimate kinase</fullName>
        <shortName evidence="7">SK</shortName>
        <ecNumber evidence="7">2.7.1.71</ecNumber>
    </recommendedName>
</protein>
<dbReference type="AlphaFoldDB" id="A0A507ZYH7"/>
<keyword evidence="7" id="KW-0460">Magnesium</keyword>
<comment type="caution">
    <text evidence="8">The sequence shown here is derived from an EMBL/GenBank/DDBJ whole genome shotgun (WGS) entry which is preliminary data.</text>
</comment>
<feature type="binding site" evidence="7">
    <location>
        <position position="79"/>
    </location>
    <ligand>
        <name>substrate</name>
    </ligand>
</feature>
<comment type="pathway">
    <text evidence="7">Metabolic intermediate biosynthesis; chorismate biosynthesis; chorismate from D-erythrose 4-phosphate and phosphoenolpyruvate: step 5/7.</text>
</comment>
<keyword evidence="9" id="KW-1185">Reference proteome</keyword>
<dbReference type="Pfam" id="PF01202">
    <property type="entry name" value="SKI"/>
    <property type="match status" value="1"/>
</dbReference>
<dbReference type="GO" id="GO:0009073">
    <property type="term" value="P:aromatic amino acid family biosynthetic process"/>
    <property type="evidence" value="ECO:0007669"/>
    <property type="project" value="UniProtKB-KW"/>
</dbReference>
<keyword evidence="5 7" id="KW-0067">ATP-binding</keyword>
<dbReference type="EMBL" id="VIAR01000007">
    <property type="protein sequence ID" value="TQD38652.1"/>
    <property type="molecule type" value="Genomic_DNA"/>
</dbReference>